<feature type="compositionally biased region" description="Basic and acidic residues" evidence="1">
    <location>
        <begin position="461"/>
        <end position="474"/>
    </location>
</feature>
<name>A0A4D4KW47_STRVO</name>
<sequence>MSLPVRAPAGEAFDVLSRFRVEFYECLYARADALFELTDAVLCADGPVKTLVELSLAVEHRRGHGAMYAALDRGWLEPARLRRALAGLPLPRAADGRIVLAVDVSNWLRPDAPTSEDRLFCHVYGRGARSRDQFVPGWPYSFVAALETGRTSWVTLLDAVRLGPANDATIVTAGQRRDIIERLVQAQQWQAGDPKIWIVMDSGYDVAYLSHTLADLPVALLGRLRSDRVMLRDPGPARSGPKGGRPRRHGGALTFAKPHSWHEPEVTTVTDTTRYGKAEAMAWDRMHPRLTHRGPWLNHTREERPILHGTLIRLKVERLPGDRDPKPVWLWCSATAATPADVEHWWQSFLRGFDLEHTFRLMKQTLGRTAPKVRHADTADLWTWLLIAAHTQLRLARPLAEDLRRPWERPAEPRRLTPARVRRGFRNVRATTARPATAPKPSRPGPGRPAGSKNKQRARHHDVGKTVKRAESIKKHQARPR</sequence>
<protein>
    <recommendedName>
        <fullName evidence="2">Transposase IS701-like DDE domain-containing protein</fullName>
    </recommendedName>
</protein>
<dbReference type="Pfam" id="PF13546">
    <property type="entry name" value="DDE_5"/>
    <property type="match status" value="1"/>
</dbReference>
<reference evidence="3 4" key="1">
    <citation type="journal article" date="2020" name="Int. J. Syst. Evol. Microbiol.">
        <title>Reclassification of Streptomyces castelarensis and Streptomyces sporoclivatus as later heterotypic synonyms of Streptomyces antimycoticus.</title>
        <authorList>
            <person name="Komaki H."/>
            <person name="Tamura T."/>
        </authorList>
    </citation>
    <scope>NUCLEOTIDE SEQUENCE [LARGE SCALE GENOMIC DNA]</scope>
    <source>
        <strain evidence="3 4">NBRC 13459</strain>
    </source>
</reference>
<comment type="caution">
    <text evidence="3">The sequence shown here is derived from an EMBL/GenBank/DDBJ whole genome shotgun (WGS) entry which is preliminary data.</text>
</comment>
<accession>A0A4D4KW47</accession>
<evidence type="ECO:0000259" key="2">
    <source>
        <dbReference type="Pfam" id="PF13546"/>
    </source>
</evidence>
<dbReference type="SUPFAM" id="SSF53098">
    <property type="entry name" value="Ribonuclease H-like"/>
    <property type="match status" value="1"/>
</dbReference>
<dbReference type="InterPro" id="IPR038721">
    <property type="entry name" value="IS701-like_DDE_dom"/>
</dbReference>
<dbReference type="OrthoDB" id="3339508at2"/>
<feature type="compositionally biased region" description="Low complexity" evidence="1">
    <location>
        <begin position="429"/>
        <end position="440"/>
    </location>
</feature>
<organism evidence="3 4">
    <name type="scientific">Streptomyces violaceusniger</name>
    <dbReference type="NCBI Taxonomy" id="68280"/>
    <lineage>
        <taxon>Bacteria</taxon>
        <taxon>Bacillati</taxon>
        <taxon>Actinomycetota</taxon>
        <taxon>Actinomycetes</taxon>
        <taxon>Kitasatosporales</taxon>
        <taxon>Streptomycetaceae</taxon>
        <taxon>Streptomyces</taxon>
        <taxon>Streptomyces violaceusniger group</taxon>
    </lineage>
</organism>
<dbReference type="Proteomes" id="UP000301309">
    <property type="component" value="Unassembled WGS sequence"/>
</dbReference>
<proteinExistence type="predicted"/>
<gene>
    <name evidence="3" type="ORF">SVIO_014130</name>
</gene>
<evidence type="ECO:0000313" key="3">
    <source>
        <dbReference type="EMBL" id="GDY50790.1"/>
    </source>
</evidence>
<feature type="region of interest" description="Disordered" evidence="1">
    <location>
        <begin position="414"/>
        <end position="481"/>
    </location>
</feature>
<keyword evidence="4" id="KW-1185">Reference proteome</keyword>
<dbReference type="NCBIfam" id="NF041680">
    <property type="entry name" value="transp_NF041680"/>
    <property type="match status" value="1"/>
</dbReference>
<dbReference type="AlphaFoldDB" id="A0A4D4KW47"/>
<dbReference type="EMBL" id="BJHW01000001">
    <property type="protein sequence ID" value="GDY50790.1"/>
    <property type="molecule type" value="Genomic_DNA"/>
</dbReference>
<feature type="region of interest" description="Disordered" evidence="1">
    <location>
        <begin position="231"/>
        <end position="257"/>
    </location>
</feature>
<evidence type="ECO:0000256" key="1">
    <source>
        <dbReference type="SAM" id="MobiDB-lite"/>
    </source>
</evidence>
<feature type="domain" description="Transposase IS701-like DDE" evidence="2">
    <location>
        <begin position="22"/>
        <end position="288"/>
    </location>
</feature>
<dbReference type="InterPro" id="IPR012337">
    <property type="entry name" value="RNaseH-like_sf"/>
</dbReference>
<evidence type="ECO:0000313" key="4">
    <source>
        <dbReference type="Proteomes" id="UP000301309"/>
    </source>
</evidence>